<dbReference type="RefSeq" id="WP_379012304.1">
    <property type="nucleotide sequence ID" value="NZ_JBHSDC010000002.1"/>
</dbReference>
<dbReference type="SUPFAM" id="SSF55620">
    <property type="entry name" value="Tetrahydrobiopterin biosynthesis enzymes-like"/>
    <property type="match status" value="1"/>
</dbReference>
<evidence type="ECO:0000313" key="10">
    <source>
        <dbReference type="Proteomes" id="UP001595906"/>
    </source>
</evidence>
<evidence type="ECO:0000256" key="6">
    <source>
        <dbReference type="ARBA" id="ARBA00023239"/>
    </source>
</evidence>
<proteinExistence type="inferred from homology"/>
<dbReference type="SMART" id="SM00905">
    <property type="entry name" value="FolB"/>
    <property type="match status" value="1"/>
</dbReference>
<dbReference type="Proteomes" id="UP001595906">
    <property type="component" value="Unassembled WGS sequence"/>
</dbReference>
<evidence type="ECO:0000256" key="1">
    <source>
        <dbReference type="ARBA" id="ARBA00001353"/>
    </source>
</evidence>
<feature type="domain" description="Dihydroneopterin aldolase/epimerase" evidence="8">
    <location>
        <begin position="4"/>
        <end position="114"/>
    </location>
</feature>
<evidence type="ECO:0000259" key="8">
    <source>
        <dbReference type="SMART" id="SM00905"/>
    </source>
</evidence>
<evidence type="ECO:0000313" key="9">
    <source>
        <dbReference type="EMBL" id="MFC4230919.1"/>
    </source>
</evidence>
<dbReference type="EMBL" id="JBHSDC010000002">
    <property type="protein sequence ID" value="MFC4230919.1"/>
    <property type="molecule type" value="Genomic_DNA"/>
</dbReference>
<dbReference type="InterPro" id="IPR043133">
    <property type="entry name" value="GTP-CH-I_C/QueF"/>
</dbReference>
<accession>A0ABV8PS13</accession>
<keyword evidence="6" id="KW-0456">Lyase</keyword>
<evidence type="ECO:0000256" key="4">
    <source>
        <dbReference type="ARBA" id="ARBA00013043"/>
    </source>
</evidence>
<dbReference type="PANTHER" id="PTHR42844">
    <property type="entry name" value="DIHYDRONEOPTERIN ALDOLASE 1-RELATED"/>
    <property type="match status" value="1"/>
</dbReference>
<dbReference type="Pfam" id="PF02152">
    <property type="entry name" value="FolB"/>
    <property type="match status" value="1"/>
</dbReference>
<keyword evidence="10" id="KW-1185">Reference proteome</keyword>
<comment type="similarity">
    <text evidence="3">Belongs to the DHNA family.</text>
</comment>
<comment type="caution">
    <text evidence="9">The sequence shown here is derived from an EMBL/GenBank/DDBJ whole genome shotgun (WGS) entry which is preliminary data.</text>
</comment>
<evidence type="ECO:0000256" key="7">
    <source>
        <dbReference type="ARBA" id="ARBA00032903"/>
    </source>
</evidence>
<dbReference type="Gene3D" id="3.30.1130.10">
    <property type="match status" value="1"/>
</dbReference>
<dbReference type="InterPro" id="IPR006157">
    <property type="entry name" value="FolB_dom"/>
</dbReference>
<organism evidence="9 10">
    <name type="scientific">Parasediminibacterium paludis</name>
    <dbReference type="NCBI Taxonomy" id="908966"/>
    <lineage>
        <taxon>Bacteria</taxon>
        <taxon>Pseudomonadati</taxon>
        <taxon>Bacteroidota</taxon>
        <taxon>Chitinophagia</taxon>
        <taxon>Chitinophagales</taxon>
        <taxon>Chitinophagaceae</taxon>
        <taxon>Parasediminibacterium</taxon>
    </lineage>
</organism>
<evidence type="ECO:0000256" key="5">
    <source>
        <dbReference type="ARBA" id="ARBA00022909"/>
    </source>
</evidence>
<evidence type="ECO:0000256" key="3">
    <source>
        <dbReference type="ARBA" id="ARBA00005708"/>
    </source>
</evidence>
<evidence type="ECO:0000256" key="2">
    <source>
        <dbReference type="ARBA" id="ARBA00005013"/>
    </source>
</evidence>
<dbReference type="PANTHER" id="PTHR42844:SF1">
    <property type="entry name" value="DIHYDRONEOPTERIN ALDOLASE 1-RELATED"/>
    <property type="match status" value="1"/>
</dbReference>
<sequence length="116" mass="13201">MLSIHLHNVILFAYHGLYEHEQINGNNFEVNITVNYRPKQLVNDIAQTINYVDVYNLLNNRMQIATPLLETLVMDIAAQILAQFQLAEEVFISIKKLQPPIADFNGSVGVSYALEK</sequence>
<name>A0ABV8PS13_9BACT</name>
<gene>
    <name evidence="9" type="ORF">ACFOW1_03380</name>
</gene>
<comment type="catalytic activity">
    <reaction evidence="1">
        <text>7,8-dihydroneopterin = 6-hydroxymethyl-7,8-dihydropterin + glycolaldehyde</text>
        <dbReference type="Rhea" id="RHEA:10540"/>
        <dbReference type="ChEBI" id="CHEBI:17001"/>
        <dbReference type="ChEBI" id="CHEBI:17071"/>
        <dbReference type="ChEBI" id="CHEBI:44841"/>
        <dbReference type="EC" id="4.1.2.25"/>
    </reaction>
</comment>
<protein>
    <recommendedName>
        <fullName evidence="4">dihydroneopterin aldolase</fullName>
        <ecNumber evidence="4">4.1.2.25</ecNumber>
    </recommendedName>
    <alternativeName>
        <fullName evidence="7">7,8-dihydroneopterin aldolase</fullName>
    </alternativeName>
</protein>
<reference evidence="10" key="1">
    <citation type="journal article" date="2019" name="Int. J. Syst. Evol. Microbiol.">
        <title>The Global Catalogue of Microorganisms (GCM) 10K type strain sequencing project: providing services to taxonomists for standard genome sequencing and annotation.</title>
        <authorList>
            <consortium name="The Broad Institute Genomics Platform"/>
            <consortium name="The Broad Institute Genome Sequencing Center for Infectious Disease"/>
            <person name="Wu L."/>
            <person name="Ma J."/>
        </authorList>
    </citation>
    <scope>NUCLEOTIDE SEQUENCE [LARGE SCALE GENOMIC DNA]</scope>
    <source>
        <strain evidence="10">CECT 8010</strain>
    </source>
</reference>
<comment type="pathway">
    <text evidence="2">Cofactor biosynthesis; tetrahydrofolate biosynthesis; 2-amino-4-hydroxy-6-hydroxymethyl-7,8-dihydropteridine diphosphate from 7,8-dihydroneopterin triphosphate: step 3/4.</text>
</comment>
<dbReference type="InterPro" id="IPR006156">
    <property type="entry name" value="Dihydroneopterin_aldolase"/>
</dbReference>
<dbReference type="EC" id="4.1.2.25" evidence="4"/>
<dbReference type="NCBIfam" id="TIGR00526">
    <property type="entry name" value="folB_dom"/>
    <property type="match status" value="1"/>
</dbReference>
<keyword evidence="5" id="KW-0289">Folate biosynthesis</keyword>